<dbReference type="InterPro" id="IPR025377">
    <property type="entry name" value="DUF4367"/>
</dbReference>
<reference evidence="4" key="1">
    <citation type="submission" date="2017-08" db="EMBL/GenBank/DDBJ databases">
        <authorList>
            <person name="Varghese N."/>
            <person name="Submissions S."/>
        </authorList>
    </citation>
    <scope>NUCLEOTIDE SEQUENCE [LARGE SCALE GENOMIC DNA]</scope>
    <source>
        <strain evidence="4">JC23</strain>
    </source>
</reference>
<dbReference type="Pfam" id="PF20316">
    <property type="entry name" value="DUF6612"/>
    <property type="match status" value="1"/>
</dbReference>
<organism evidence="3 4">
    <name type="scientific">Ureibacillus acetophenoni</name>
    <dbReference type="NCBI Taxonomy" id="614649"/>
    <lineage>
        <taxon>Bacteria</taxon>
        <taxon>Bacillati</taxon>
        <taxon>Bacillota</taxon>
        <taxon>Bacilli</taxon>
        <taxon>Bacillales</taxon>
        <taxon>Caryophanaceae</taxon>
        <taxon>Ureibacillus</taxon>
    </lineage>
</organism>
<name>A0A285URL1_9BACL</name>
<dbReference type="EMBL" id="OBQC01000020">
    <property type="protein sequence ID" value="SOC44413.1"/>
    <property type="molecule type" value="Genomic_DNA"/>
</dbReference>
<dbReference type="RefSeq" id="WP_097151090.1">
    <property type="nucleotide sequence ID" value="NZ_OBQC01000020.1"/>
</dbReference>
<accession>A0A285URL1</accession>
<dbReference type="Proteomes" id="UP000219252">
    <property type="component" value="Unassembled WGS sequence"/>
</dbReference>
<dbReference type="OrthoDB" id="2826849at2"/>
<dbReference type="PROSITE" id="PS51257">
    <property type="entry name" value="PROKAR_LIPOPROTEIN"/>
    <property type="match status" value="1"/>
</dbReference>
<dbReference type="InterPro" id="IPR052944">
    <property type="entry name" value="Sporulation_related"/>
</dbReference>
<sequence>MKKVGFYIASFLLLLVLSACGTKDLDKAEVLAKSIEESTALKSYSIDMNLDIDTDGMEQKMDITGDITHNPDAMYLNMKMEALGMDIVSEMYMTKDAAYMSMFGEWIKMDTEELGISSFDQLNEESMEKLNQFTEQIEMKEEEGKYILTLSGNDETYKTLIEDYVSSSMGSDLASSPEMEELLNSININKIDLEYHVDKETFIQTTQVFNIDLEMEMDDIKIPLKMKGEATISNINGVDPIEVPQEAIDNAITEDEMYSVSESMNVDEIQELSSYQVVEPTHLPEGYVYTEGYYDETMEMVMLSYDKDPNNWIMVSSNPVEYLSLQDMDGDDITVRGTNGVIFEMEDYVSISWEENGLLYEAASSSNELTLEQVLEVVESIQ</sequence>
<dbReference type="PANTHER" id="PTHR37507:SF2">
    <property type="entry name" value="SPORULATION PROTEIN YDCC"/>
    <property type="match status" value="1"/>
</dbReference>
<keyword evidence="1" id="KW-0732">Signal</keyword>
<dbReference type="PANTHER" id="PTHR37507">
    <property type="entry name" value="SPORULATION PROTEIN YDCC"/>
    <property type="match status" value="1"/>
</dbReference>
<proteinExistence type="predicted"/>
<evidence type="ECO:0000313" key="4">
    <source>
        <dbReference type="Proteomes" id="UP000219252"/>
    </source>
</evidence>
<feature type="signal peptide" evidence="1">
    <location>
        <begin position="1"/>
        <end position="21"/>
    </location>
</feature>
<feature type="domain" description="DUF4367" evidence="2">
    <location>
        <begin position="278"/>
        <end position="381"/>
    </location>
</feature>
<keyword evidence="4" id="KW-1185">Reference proteome</keyword>
<feature type="chain" id="PRO_5038654140" evidence="1">
    <location>
        <begin position="22"/>
        <end position="382"/>
    </location>
</feature>
<dbReference type="AlphaFoldDB" id="A0A285URL1"/>
<evidence type="ECO:0000259" key="2">
    <source>
        <dbReference type="Pfam" id="PF14285"/>
    </source>
</evidence>
<protein>
    <submittedName>
        <fullName evidence="3">Uncharacterized protein DUF4367</fullName>
    </submittedName>
</protein>
<evidence type="ECO:0000313" key="3">
    <source>
        <dbReference type="EMBL" id="SOC44413.1"/>
    </source>
</evidence>
<evidence type="ECO:0000256" key="1">
    <source>
        <dbReference type="SAM" id="SignalP"/>
    </source>
</evidence>
<dbReference type="Gene3D" id="2.50.20.20">
    <property type="match status" value="1"/>
</dbReference>
<dbReference type="Pfam" id="PF14285">
    <property type="entry name" value="DUF4367"/>
    <property type="match status" value="1"/>
</dbReference>
<gene>
    <name evidence="3" type="ORF">SAMN05877842_12011</name>
</gene>
<dbReference type="InterPro" id="IPR046720">
    <property type="entry name" value="DUF6612"/>
</dbReference>